<proteinExistence type="predicted"/>
<organism evidence="1 2">
    <name type="scientific">Vibrio fortis</name>
    <dbReference type="NCBI Taxonomy" id="212667"/>
    <lineage>
        <taxon>Bacteria</taxon>
        <taxon>Pseudomonadati</taxon>
        <taxon>Pseudomonadota</taxon>
        <taxon>Gammaproteobacteria</taxon>
        <taxon>Vibrionales</taxon>
        <taxon>Vibrionaceae</taxon>
        <taxon>Vibrio</taxon>
    </lineage>
</organism>
<dbReference type="AlphaFoldDB" id="A0A5N3S2A5"/>
<sequence>MVTVQQKASEILKSWGVSDSQITRFLENQTSYQQSEHVVAIDECLELLYREPKQRLSFLTTASKSVFFEGRKPLDVILSGEAEQVAEAHRIIRSMLCI</sequence>
<protein>
    <recommendedName>
        <fullName evidence="3">DUF2384 domain-containing protein</fullName>
    </recommendedName>
</protein>
<comment type="caution">
    <text evidence="1">The sequence shown here is derived from an EMBL/GenBank/DDBJ whole genome shotgun (WGS) entry which is preliminary data.</text>
</comment>
<dbReference type="Proteomes" id="UP000326687">
    <property type="component" value="Unassembled WGS sequence"/>
</dbReference>
<evidence type="ECO:0000313" key="2">
    <source>
        <dbReference type="Proteomes" id="UP000326687"/>
    </source>
</evidence>
<accession>A0A5N3S2A5</accession>
<dbReference type="RefSeq" id="WP_150897532.1">
    <property type="nucleotide sequence ID" value="NZ_VXDD01000005.1"/>
</dbReference>
<evidence type="ECO:0008006" key="3">
    <source>
        <dbReference type="Google" id="ProtNLM"/>
    </source>
</evidence>
<evidence type="ECO:0000313" key="1">
    <source>
        <dbReference type="EMBL" id="KAB0300123.1"/>
    </source>
</evidence>
<reference evidence="1 2" key="1">
    <citation type="submission" date="2019-09" db="EMBL/GenBank/DDBJ databases">
        <title>Vibrio Fortis S7-72.</title>
        <authorList>
            <person name="Das S.K."/>
        </authorList>
    </citation>
    <scope>NUCLEOTIDE SEQUENCE [LARGE SCALE GENOMIC DNA]</scope>
    <source>
        <strain evidence="1 2">S7-72</strain>
    </source>
</reference>
<gene>
    <name evidence="1" type="ORF">F2Z80_23745</name>
</gene>
<dbReference type="EMBL" id="VXDD01000005">
    <property type="protein sequence ID" value="KAB0300123.1"/>
    <property type="molecule type" value="Genomic_DNA"/>
</dbReference>
<name>A0A5N3S2A5_9VIBR</name>